<dbReference type="OrthoDB" id="9789291at2"/>
<evidence type="ECO:0000256" key="10">
    <source>
        <dbReference type="SAM" id="Phobius"/>
    </source>
</evidence>
<dbReference type="Pfam" id="PF01478">
    <property type="entry name" value="Peptidase_A24"/>
    <property type="match status" value="1"/>
</dbReference>
<keyword evidence="4" id="KW-0997">Cell inner membrane</keyword>
<keyword evidence="3" id="KW-1003">Cell membrane</keyword>
<keyword evidence="9" id="KW-0645">Protease</keyword>
<name>F2B9I6_9NEIS</name>
<evidence type="ECO:0000256" key="2">
    <source>
        <dbReference type="ARBA" id="ARBA00005801"/>
    </source>
</evidence>
<comment type="function">
    <text evidence="9">Plays an essential role in type IV pili and type II pseudopili formation by proteolytically removing the leader sequence from substrate proteins and subsequently monomethylating the alpha-amino group of the newly exposed N-terminal phenylalanine.</text>
</comment>
<proteinExistence type="inferred from homology"/>
<evidence type="ECO:0000256" key="3">
    <source>
        <dbReference type="ARBA" id="ARBA00022475"/>
    </source>
</evidence>
<dbReference type="GO" id="GO:0004190">
    <property type="term" value="F:aspartic-type endopeptidase activity"/>
    <property type="evidence" value="ECO:0007669"/>
    <property type="project" value="UniProtKB-EC"/>
</dbReference>
<evidence type="ECO:0000256" key="5">
    <source>
        <dbReference type="ARBA" id="ARBA00022692"/>
    </source>
</evidence>
<feature type="transmembrane region" description="Helical" evidence="10">
    <location>
        <begin position="258"/>
        <end position="276"/>
    </location>
</feature>
<evidence type="ECO:0000256" key="6">
    <source>
        <dbReference type="ARBA" id="ARBA00022989"/>
    </source>
</evidence>
<dbReference type="GO" id="GO:0008168">
    <property type="term" value="F:methyltransferase activity"/>
    <property type="evidence" value="ECO:0007669"/>
    <property type="project" value="UniProtKB-KW"/>
</dbReference>
<evidence type="ECO:0000256" key="4">
    <source>
        <dbReference type="ARBA" id="ARBA00022519"/>
    </source>
</evidence>
<keyword evidence="9 13" id="KW-0378">Hydrolase</keyword>
<evidence type="ECO:0000259" key="12">
    <source>
        <dbReference type="Pfam" id="PF06750"/>
    </source>
</evidence>
<accession>F2B9I6</accession>
<dbReference type="PRINTS" id="PR00864">
    <property type="entry name" value="PREPILNPTASE"/>
</dbReference>
<dbReference type="STRING" id="267212.GCA_001063965_01261"/>
<reference evidence="13 14" key="1">
    <citation type="submission" date="2011-02" db="EMBL/GenBank/DDBJ databases">
        <authorList>
            <person name="Muzny D."/>
            <person name="Qin X."/>
            <person name="Deng J."/>
            <person name="Jiang H."/>
            <person name="Liu Y."/>
            <person name="Qu J."/>
            <person name="Song X.-Z."/>
            <person name="Zhang L."/>
            <person name="Thornton R."/>
            <person name="Coyle M."/>
            <person name="Francisco L."/>
            <person name="Jackson L."/>
            <person name="Javaid M."/>
            <person name="Korchina V."/>
            <person name="Kovar C."/>
            <person name="Mata R."/>
            <person name="Mathew T."/>
            <person name="Ngo R."/>
            <person name="Nguyen L."/>
            <person name="Nguyen N."/>
            <person name="Okwuonu G."/>
            <person name="Ongeri F."/>
            <person name="Pham C."/>
            <person name="Simmons D."/>
            <person name="Wilczek-Boney K."/>
            <person name="Hale W."/>
            <person name="Jakkamsetti A."/>
            <person name="Pham P."/>
            <person name="Ruth R."/>
            <person name="San Lucas F."/>
            <person name="Warren J."/>
            <person name="Zhang J."/>
            <person name="Zhao Z."/>
            <person name="Zhou C."/>
            <person name="Zhu D."/>
            <person name="Lee S."/>
            <person name="Bess C."/>
            <person name="Blankenburg K."/>
            <person name="Forbes L."/>
            <person name="Fu Q."/>
            <person name="Gubbala S."/>
            <person name="Hirani K."/>
            <person name="Jayaseelan J.C."/>
            <person name="Lara F."/>
            <person name="Munidasa M."/>
            <person name="Palculict T."/>
            <person name="Patil S."/>
            <person name="Pu L.-L."/>
            <person name="Saada N."/>
            <person name="Tang L."/>
            <person name="Weissenberger G."/>
            <person name="Zhu Y."/>
            <person name="Hemphill L."/>
            <person name="Shang Y."/>
            <person name="Youmans B."/>
            <person name="Ayvaz T."/>
            <person name="Ross M."/>
            <person name="Santibanez J."/>
            <person name="Aqrawi P."/>
            <person name="Gross S."/>
            <person name="Joshi V."/>
            <person name="Fowler G."/>
            <person name="Nazareth L."/>
            <person name="Reid J."/>
            <person name="Worley K."/>
            <person name="Petrosino J."/>
            <person name="Highlander S."/>
            <person name="Gibbs R."/>
        </authorList>
    </citation>
    <scope>NUCLEOTIDE SEQUENCE [LARGE SCALE GENOMIC DNA]</scope>
    <source>
        <strain evidence="13 14">ATCC BAA-1200</strain>
    </source>
</reference>
<protein>
    <recommendedName>
        <fullName evidence="9">Prepilin leader peptidase/N-methyltransferase</fullName>
        <ecNumber evidence="9">2.1.1.-</ecNumber>
        <ecNumber evidence="9">3.4.23.43</ecNumber>
    </recommendedName>
</protein>
<dbReference type="GO" id="GO:0006465">
    <property type="term" value="P:signal peptide processing"/>
    <property type="evidence" value="ECO:0007669"/>
    <property type="project" value="TreeGrafter"/>
</dbReference>
<keyword evidence="9" id="KW-0511">Multifunctional enzyme</keyword>
<keyword evidence="6 10" id="KW-1133">Transmembrane helix</keyword>
<feature type="transmembrane region" description="Helical" evidence="10">
    <location>
        <begin position="226"/>
        <end position="251"/>
    </location>
</feature>
<evidence type="ECO:0000313" key="14">
    <source>
        <dbReference type="Proteomes" id="UP000004105"/>
    </source>
</evidence>
<evidence type="ECO:0000313" key="13">
    <source>
        <dbReference type="EMBL" id="EGF11901.1"/>
    </source>
</evidence>
<dbReference type="EC" id="3.4.23.43" evidence="9"/>
<feature type="transmembrane region" description="Helical" evidence="10">
    <location>
        <begin position="131"/>
        <end position="151"/>
    </location>
</feature>
<dbReference type="AlphaFoldDB" id="F2B9I6"/>
<evidence type="ECO:0000256" key="9">
    <source>
        <dbReference type="RuleBase" id="RU003794"/>
    </source>
</evidence>
<comment type="similarity">
    <text evidence="2 8">Belongs to the peptidase A24 family.</text>
</comment>
<dbReference type="InterPro" id="IPR014032">
    <property type="entry name" value="Peptidase_A24A_bac"/>
</dbReference>
<dbReference type="Pfam" id="PF06750">
    <property type="entry name" value="A24_N_bact"/>
    <property type="match status" value="1"/>
</dbReference>
<keyword evidence="5 9" id="KW-0812">Transmembrane</keyword>
<comment type="caution">
    <text evidence="13">The sequence shown here is derived from an EMBL/GenBank/DDBJ whole genome shotgun (WGS) entry which is preliminary data.</text>
</comment>
<keyword evidence="9 13" id="KW-0489">Methyltransferase</keyword>
<comment type="subcellular location">
    <subcellularLocation>
        <location evidence="1">Cell inner membrane</location>
        <topology evidence="1">Multi-pass membrane protein</topology>
    </subcellularLocation>
    <subcellularLocation>
        <location evidence="9">Cell membrane</location>
        <topology evidence="9">Multi-pass membrane protein</topology>
    </subcellularLocation>
</comment>
<dbReference type="Proteomes" id="UP000004105">
    <property type="component" value="Unassembled WGS sequence"/>
</dbReference>
<keyword evidence="14" id="KW-1185">Reference proteome</keyword>
<dbReference type="InterPro" id="IPR010627">
    <property type="entry name" value="Prepilin_pept_A24_N"/>
</dbReference>
<keyword evidence="7 10" id="KW-0472">Membrane</keyword>
<evidence type="ECO:0000256" key="8">
    <source>
        <dbReference type="RuleBase" id="RU003793"/>
    </source>
</evidence>
<sequence>MDDFYLRMAENYGSWVVHLSAVFGLLVGSFLNVVIYRLPVMMERESTLLAKEHLAIEPTEAERQPFSLTKPASRCPKCGHAVKPWQNIPVVSYLLLRGKCGHCRTPISMRYPAIEILTACMFAAVAVRYGWSWLTLAGLVFTAMLIALTFIDADTQYLPDELTLPLIWLGLLANYGGNGLVSLQQAVVGAVCGYMSLRLLNAAHKAVRGIDGVGGGDWKLLAALGAWLGAAVLPVVVFAAAIVGCVAALVMRVRQKEPMAFGPCLAIAGWLVFIGYDKVSAGIRWWLHMSGLS</sequence>
<gene>
    <name evidence="13" type="primary">gspO</name>
    <name evidence="13" type="ORF">HMPREF9123_0342</name>
</gene>
<feature type="transmembrane region" description="Helical" evidence="10">
    <location>
        <begin position="12"/>
        <end position="36"/>
    </location>
</feature>
<organism evidence="13 14">
    <name type="scientific">Neisseria bacilliformis ATCC BAA-1200</name>
    <dbReference type="NCBI Taxonomy" id="888742"/>
    <lineage>
        <taxon>Bacteria</taxon>
        <taxon>Pseudomonadati</taxon>
        <taxon>Pseudomonadota</taxon>
        <taxon>Betaproteobacteria</taxon>
        <taxon>Neisseriales</taxon>
        <taxon>Neisseriaceae</taxon>
        <taxon>Neisseria</taxon>
    </lineage>
</organism>
<evidence type="ECO:0000256" key="7">
    <source>
        <dbReference type="ARBA" id="ARBA00023136"/>
    </source>
</evidence>
<dbReference type="InterPro" id="IPR050882">
    <property type="entry name" value="Prepilin_peptidase/N-MTase"/>
</dbReference>
<feature type="domain" description="Prepilin peptidase A24 N-terminal" evidence="12">
    <location>
        <begin position="22"/>
        <end position="128"/>
    </location>
</feature>
<dbReference type="PANTHER" id="PTHR30487:SF0">
    <property type="entry name" value="PREPILIN LEADER PEPTIDASE_N-METHYLTRANSFERASE-RELATED"/>
    <property type="match status" value="1"/>
</dbReference>
<keyword evidence="9 13" id="KW-0808">Transferase</keyword>
<dbReference type="RefSeq" id="WP_007341355.1">
    <property type="nucleotide sequence ID" value="NZ_GL878494.1"/>
</dbReference>
<dbReference type="GO" id="GO:0032259">
    <property type="term" value="P:methylation"/>
    <property type="evidence" value="ECO:0007669"/>
    <property type="project" value="UniProtKB-KW"/>
</dbReference>
<dbReference type="GO" id="GO:0005886">
    <property type="term" value="C:plasma membrane"/>
    <property type="evidence" value="ECO:0007669"/>
    <property type="project" value="UniProtKB-SubCell"/>
</dbReference>
<evidence type="ECO:0000256" key="1">
    <source>
        <dbReference type="ARBA" id="ARBA00004429"/>
    </source>
</evidence>
<feature type="domain" description="Prepilin type IV endopeptidase peptidase" evidence="11">
    <location>
        <begin position="139"/>
        <end position="248"/>
    </location>
</feature>
<dbReference type="PANTHER" id="PTHR30487">
    <property type="entry name" value="TYPE 4 PREPILIN-LIKE PROTEINS LEADER PEPTIDE-PROCESSING ENZYME"/>
    <property type="match status" value="1"/>
</dbReference>
<dbReference type="EC" id="2.1.1.-" evidence="9"/>
<dbReference type="InterPro" id="IPR000045">
    <property type="entry name" value="Prepilin_IV_endopep_pep"/>
</dbReference>
<dbReference type="EMBL" id="AFAY01000006">
    <property type="protein sequence ID" value="EGF11901.1"/>
    <property type="molecule type" value="Genomic_DNA"/>
</dbReference>
<evidence type="ECO:0000259" key="11">
    <source>
        <dbReference type="Pfam" id="PF01478"/>
    </source>
</evidence>
<comment type="catalytic activity">
    <reaction evidence="9">
        <text>Typically cleaves a -Gly-|-Phe- bond to release an N-terminal, basic peptide of 5-8 residues from type IV prepilin, and then N-methylates the new N-terminal amino group, the methyl donor being S-adenosyl-L-methionine.</text>
        <dbReference type="EC" id="3.4.23.43"/>
    </reaction>
</comment>
<dbReference type="HOGENOM" id="CLU_057101_0_0_4"/>
<dbReference type="Gene3D" id="1.20.120.1220">
    <property type="match status" value="1"/>
</dbReference>